<feature type="region of interest" description="Disordered" evidence="1">
    <location>
        <begin position="284"/>
        <end position="306"/>
    </location>
</feature>
<proteinExistence type="predicted"/>
<evidence type="ECO:0000313" key="2">
    <source>
        <dbReference type="EMBL" id="GAA2057456.1"/>
    </source>
</evidence>
<feature type="compositionally biased region" description="Basic and acidic residues" evidence="1">
    <location>
        <begin position="90"/>
        <end position="106"/>
    </location>
</feature>
<dbReference type="EMBL" id="BAAAQN010000067">
    <property type="protein sequence ID" value="GAA2057456.1"/>
    <property type="molecule type" value="Genomic_DNA"/>
</dbReference>
<protein>
    <submittedName>
        <fullName evidence="2">Uncharacterized protein</fullName>
    </submittedName>
</protein>
<accession>A0ABP5GXG7</accession>
<evidence type="ECO:0000256" key="1">
    <source>
        <dbReference type="SAM" id="MobiDB-lite"/>
    </source>
</evidence>
<gene>
    <name evidence="2" type="ORF">GCM10009839_78620</name>
</gene>
<comment type="caution">
    <text evidence="2">The sequence shown here is derived from an EMBL/GenBank/DDBJ whole genome shotgun (WGS) entry which is preliminary data.</text>
</comment>
<dbReference type="Proteomes" id="UP001500751">
    <property type="component" value="Unassembled WGS sequence"/>
</dbReference>
<reference evidence="3" key="1">
    <citation type="journal article" date="2019" name="Int. J. Syst. Evol. Microbiol.">
        <title>The Global Catalogue of Microorganisms (GCM) 10K type strain sequencing project: providing services to taxonomists for standard genome sequencing and annotation.</title>
        <authorList>
            <consortium name="The Broad Institute Genomics Platform"/>
            <consortium name="The Broad Institute Genome Sequencing Center for Infectious Disease"/>
            <person name="Wu L."/>
            <person name="Ma J."/>
        </authorList>
    </citation>
    <scope>NUCLEOTIDE SEQUENCE [LARGE SCALE GENOMIC DNA]</scope>
    <source>
        <strain evidence="3">JCM 16014</strain>
    </source>
</reference>
<name>A0ABP5GXG7_9ACTN</name>
<feature type="region of interest" description="Disordered" evidence="1">
    <location>
        <begin position="69"/>
        <end position="213"/>
    </location>
</feature>
<organism evidence="2 3">
    <name type="scientific">Catenulispora yoronensis</name>
    <dbReference type="NCBI Taxonomy" id="450799"/>
    <lineage>
        <taxon>Bacteria</taxon>
        <taxon>Bacillati</taxon>
        <taxon>Actinomycetota</taxon>
        <taxon>Actinomycetes</taxon>
        <taxon>Catenulisporales</taxon>
        <taxon>Catenulisporaceae</taxon>
        <taxon>Catenulispora</taxon>
    </lineage>
</organism>
<sequence length="306" mass="31190">MAQQPGEVVLDDEGPGRARHLHDLPSPVGCEDGAGRVLVGRLAVQQPRAAEREGVGEQFRAQAVLVDRDRQRAQVGGAGGGDRAGVGGRLDQDGRAGCRDGPESRGEGVLAARGDDDVLRPRSGAHAPREDRSEGFQAVAEGAVPGVRAARGPGQRGRQGAGGLQGAVQVAAVEPERAGRRRSEDVGHRPGVDGAVGERDGLPGGVAAEPGAEGRAGGVVVPAEAAEAAVAAGPARPAPRRDIGSAAGPGSDEPLGGEKRYRTRDRYRAHAMPPYQLSAAGQPVADGELGYQGPQPTRQHCGSAIV</sequence>
<evidence type="ECO:0000313" key="3">
    <source>
        <dbReference type="Proteomes" id="UP001500751"/>
    </source>
</evidence>
<feature type="compositionally biased region" description="Basic and acidic residues" evidence="1">
    <location>
        <begin position="174"/>
        <end position="201"/>
    </location>
</feature>
<feature type="compositionally biased region" description="Gly residues" evidence="1">
    <location>
        <begin position="154"/>
        <end position="165"/>
    </location>
</feature>
<feature type="compositionally biased region" description="Gly residues" evidence="1">
    <location>
        <begin position="76"/>
        <end position="88"/>
    </location>
</feature>
<feature type="region of interest" description="Disordered" evidence="1">
    <location>
        <begin position="230"/>
        <end position="264"/>
    </location>
</feature>
<feature type="region of interest" description="Disordered" evidence="1">
    <location>
        <begin position="1"/>
        <end position="28"/>
    </location>
</feature>
<keyword evidence="3" id="KW-1185">Reference proteome</keyword>